<dbReference type="Proteomes" id="UP001500630">
    <property type="component" value="Unassembled WGS sequence"/>
</dbReference>
<keyword evidence="1" id="KW-1133">Transmembrane helix</keyword>
<keyword evidence="1" id="KW-0472">Membrane</keyword>
<feature type="transmembrane region" description="Helical" evidence="1">
    <location>
        <begin position="145"/>
        <end position="165"/>
    </location>
</feature>
<feature type="transmembrane region" description="Helical" evidence="1">
    <location>
        <begin position="106"/>
        <end position="125"/>
    </location>
</feature>
<feature type="transmembrane region" description="Helical" evidence="1">
    <location>
        <begin position="29"/>
        <end position="51"/>
    </location>
</feature>
<gene>
    <name evidence="2" type="ORF">GCM10022419_107900</name>
</gene>
<accession>A0ABP6ZCR8</accession>
<evidence type="ECO:0000256" key="1">
    <source>
        <dbReference type="SAM" id="Phobius"/>
    </source>
</evidence>
<evidence type="ECO:0000313" key="2">
    <source>
        <dbReference type="EMBL" id="GAA3605489.1"/>
    </source>
</evidence>
<dbReference type="RefSeq" id="WP_345574433.1">
    <property type="nucleotide sequence ID" value="NZ_BAABDQ010000041.1"/>
</dbReference>
<name>A0ABP6ZCR8_9ACTN</name>
<keyword evidence="3" id="KW-1185">Reference proteome</keyword>
<protein>
    <submittedName>
        <fullName evidence="2">DUF4386 domain-containing protein</fullName>
    </submittedName>
</protein>
<dbReference type="InterPro" id="IPR025495">
    <property type="entry name" value="DUF4386"/>
</dbReference>
<feature type="transmembrane region" description="Helical" evidence="1">
    <location>
        <begin position="71"/>
        <end position="94"/>
    </location>
</feature>
<dbReference type="EMBL" id="BAABDQ010000041">
    <property type="protein sequence ID" value="GAA3605489.1"/>
    <property type="molecule type" value="Genomic_DNA"/>
</dbReference>
<dbReference type="Pfam" id="PF14329">
    <property type="entry name" value="DUF4386"/>
    <property type="match status" value="1"/>
</dbReference>
<evidence type="ECO:0000313" key="3">
    <source>
        <dbReference type="Proteomes" id="UP001500630"/>
    </source>
</evidence>
<organism evidence="2 3">
    <name type="scientific">Nonomuraea rosea</name>
    <dbReference type="NCBI Taxonomy" id="638574"/>
    <lineage>
        <taxon>Bacteria</taxon>
        <taxon>Bacillati</taxon>
        <taxon>Actinomycetota</taxon>
        <taxon>Actinomycetes</taxon>
        <taxon>Streptosporangiales</taxon>
        <taxon>Streptosporangiaceae</taxon>
        <taxon>Nonomuraea</taxon>
    </lineage>
</organism>
<feature type="transmembrane region" description="Helical" evidence="1">
    <location>
        <begin position="177"/>
        <end position="197"/>
    </location>
</feature>
<comment type="caution">
    <text evidence="2">The sequence shown here is derived from an EMBL/GenBank/DDBJ whole genome shotgun (WGS) entry which is preliminary data.</text>
</comment>
<keyword evidence="1" id="KW-0812">Transmembrane</keyword>
<feature type="transmembrane region" description="Helical" evidence="1">
    <location>
        <begin position="203"/>
        <end position="220"/>
    </location>
</feature>
<sequence length="239" mass="25342">MKTVFHPAPAPGVSHTDWSTRTASLTAGIALLLMTVLAVFANFVAIDALVTPGDAAQTAGDITGSEPLFRWGVAAFVLVAVLDVVVAGALRTLFEPVHRSLSAMAAWFRITYAAVLLVAAAQLVIALDLLDEPEQVLRAAGAFTTIWHIGLVFFSFHLLLIGYLAYRSGFMPRVIGILLMIAGLGYLADGLGLMLVAGYALDIAVFTFAGEVVLIFWLLISGRQASQPARVSAAWPTST</sequence>
<proteinExistence type="predicted"/>
<reference evidence="3" key="1">
    <citation type="journal article" date="2019" name="Int. J. Syst. Evol. Microbiol.">
        <title>The Global Catalogue of Microorganisms (GCM) 10K type strain sequencing project: providing services to taxonomists for standard genome sequencing and annotation.</title>
        <authorList>
            <consortium name="The Broad Institute Genomics Platform"/>
            <consortium name="The Broad Institute Genome Sequencing Center for Infectious Disease"/>
            <person name="Wu L."/>
            <person name="Ma J."/>
        </authorList>
    </citation>
    <scope>NUCLEOTIDE SEQUENCE [LARGE SCALE GENOMIC DNA]</scope>
    <source>
        <strain evidence="3">JCM 17326</strain>
    </source>
</reference>